<keyword evidence="8" id="KW-0800">Toxin</keyword>
<dbReference type="CDD" id="cd09881">
    <property type="entry name" value="PIN_VapC4-5_FitB-like"/>
    <property type="match status" value="1"/>
</dbReference>
<dbReference type="AlphaFoldDB" id="A0A841JLK8"/>
<keyword evidence="5 8" id="KW-0378">Hydrolase</keyword>
<keyword evidence="6 8" id="KW-0460">Magnesium</keyword>
<evidence type="ECO:0000256" key="7">
    <source>
        <dbReference type="ARBA" id="ARBA00038093"/>
    </source>
</evidence>
<dbReference type="GO" id="GO:0004540">
    <property type="term" value="F:RNA nuclease activity"/>
    <property type="evidence" value="ECO:0007669"/>
    <property type="project" value="InterPro"/>
</dbReference>
<dbReference type="PANTHER" id="PTHR33653:SF1">
    <property type="entry name" value="RIBONUCLEASE VAPC2"/>
    <property type="match status" value="1"/>
</dbReference>
<accession>A0A841JLK8</accession>
<evidence type="ECO:0000259" key="9">
    <source>
        <dbReference type="Pfam" id="PF01850"/>
    </source>
</evidence>
<evidence type="ECO:0000313" key="11">
    <source>
        <dbReference type="Proteomes" id="UP000538666"/>
    </source>
</evidence>
<reference evidence="10 11" key="1">
    <citation type="submission" date="2020-08" db="EMBL/GenBank/DDBJ databases">
        <title>Genomic Encyclopedia of Type Strains, Phase IV (KMG-IV): sequencing the most valuable type-strain genomes for metagenomic binning, comparative biology and taxonomic classification.</title>
        <authorList>
            <person name="Goeker M."/>
        </authorList>
    </citation>
    <scope>NUCLEOTIDE SEQUENCE [LARGE SCALE GENOMIC DNA]</scope>
    <source>
        <strain evidence="10 11">DSM 103733</strain>
    </source>
</reference>
<gene>
    <name evidence="8" type="primary">vapC</name>
    <name evidence="10" type="ORF">HNQ77_000174</name>
</gene>
<dbReference type="InterPro" id="IPR029060">
    <property type="entry name" value="PIN-like_dom_sf"/>
</dbReference>
<dbReference type="Proteomes" id="UP000538666">
    <property type="component" value="Unassembled WGS sequence"/>
</dbReference>
<dbReference type="InterPro" id="IPR050556">
    <property type="entry name" value="Type_II_TA_system_RNase"/>
</dbReference>
<dbReference type="EMBL" id="JACHEK010000001">
    <property type="protein sequence ID" value="MBB6142236.1"/>
    <property type="molecule type" value="Genomic_DNA"/>
</dbReference>
<keyword evidence="2 8" id="KW-1277">Toxin-antitoxin system</keyword>
<dbReference type="SUPFAM" id="SSF88723">
    <property type="entry name" value="PIN domain-like"/>
    <property type="match status" value="1"/>
</dbReference>
<proteinExistence type="inferred from homology"/>
<evidence type="ECO:0000256" key="8">
    <source>
        <dbReference type="HAMAP-Rule" id="MF_00265"/>
    </source>
</evidence>
<dbReference type="HAMAP" id="MF_00265">
    <property type="entry name" value="VapC_Nob1"/>
    <property type="match status" value="1"/>
</dbReference>
<dbReference type="InterPro" id="IPR002716">
    <property type="entry name" value="PIN_dom"/>
</dbReference>
<name>A0A841JLK8_9BACT</name>
<sequence>MNPLYMLDTDICSYLIRRRDEQLDRQFRSVHPSSVCVSAVVRAELIYGLRNLPSSHRLKIDVPFFLNAIRLLSWDEKCADFYADIRYQLKRSGQPIGELDMMIAAHAIAVGAVLVTNNVRHYQRIPLPLQIENWVST</sequence>
<dbReference type="Pfam" id="PF01850">
    <property type="entry name" value="PIN"/>
    <property type="match status" value="1"/>
</dbReference>
<evidence type="ECO:0000256" key="5">
    <source>
        <dbReference type="ARBA" id="ARBA00022801"/>
    </source>
</evidence>
<keyword evidence="4 8" id="KW-0479">Metal-binding</keyword>
<evidence type="ECO:0000256" key="1">
    <source>
        <dbReference type="ARBA" id="ARBA00001946"/>
    </source>
</evidence>
<comment type="cofactor">
    <cofactor evidence="1 8">
        <name>Mg(2+)</name>
        <dbReference type="ChEBI" id="CHEBI:18420"/>
    </cofactor>
</comment>
<dbReference type="GO" id="GO:0000287">
    <property type="term" value="F:magnesium ion binding"/>
    <property type="evidence" value="ECO:0007669"/>
    <property type="project" value="UniProtKB-UniRule"/>
</dbReference>
<dbReference type="Gene3D" id="3.40.50.1010">
    <property type="entry name" value="5'-nuclease"/>
    <property type="match status" value="1"/>
</dbReference>
<feature type="domain" description="PIN" evidence="9">
    <location>
        <begin position="5"/>
        <end position="122"/>
    </location>
</feature>
<evidence type="ECO:0000256" key="6">
    <source>
        <dbReference type="ARBA" id="ARBA00022842"/>
    </source>
</evidence>
<protein>
    <recommendedName>
        <fullName evidence="8">Ribonuclease VapC</fullName>
        <shortName evidence="8">RNase VapC</shortName>
        <ecNumber evidence="8">3.1.-.-</ecNumber>
    </recommendedName>
    <alternativeName>
        <fullName evidence="8">Toxin VapC</fullName>
    </alternativeName>
</protein>
<organism evidence="10 11">
    <name type="scientific">Silvibacterium bohemicum</name>
    <dbReference type="NCBI Taxonomy" id="1577686"/>
    <lineage>
        <taxon>Bacteria</taxon>
        <taxon>Pseudomonadati</taxon>
        <taxon>Acidobacteriota</taxon>
        <taxon>Terriglobia</taxon>
        <taxon>Terriglobales</taxon>
        <taxon>Acidobacteriaceae</taxon>
        <taxon>Silvibacterium</taxon>
    </lineage>
</organism>
<dbReference type="PANTHER" id="PTHR33653">
    <property type="entry name" value="RIBONUCLEASE VAPC2"/>
    <property type="match status" value="1"/>
</dbReference>
<dbReference type="GO" id="GO:0090729">
    <property type="term" value="F:toxin activity"/>
    <property type="evidence" value="ECO:0007669"/>
    <property type="project" value="UniProtKB-KW"/>
</dbReference>
<comment type="function">
    <text evidence="8">Toxic component of a toxin-antitoxin (TA) system. An RNase.</text>
</comment>
<evidence type="ECO:0000256" key="3">
    <source>
        <dbReference type="ARBA" id="ARBA00022722"/>
    </source>
</evidence>
<dbReference type="EC" id="3.1.-.-" evidence="8"/>
<keyword evidence="10" id="KW-0255">Endonuclease</keyword>
<comment type="caution">
    <text evidence="10">The sequence shown here is derived from an EMBL/GenBank/DDBJ whole genome shotgun (WGS) entry which is preliminary data.</text>
</comment>
<keyword evidence="3 8" id="KW-0540">Nuclease</keyword>
<evidence type="ECO:0000256" key="2">
    <source>
        <dbReference type="ARBA" id="ARBA00022649"/>
    </source>
</evidence>
<dbReference type="InterPro" id="IPR022907">
    <property type="entry name" value="VapC_family"/>
</dbReference>
<dbReference type="GO" id="GO:0016787">
    <property type="term" value="F:hydrolase activity"/>
    <property type="evidence" value="ECO:0007669"/>
    <property type="project" value="UniProtKB-KW"/>
</dbReference>
<feature type="binding site" evidence="8">
    <location>
        <position position="8"/>
    </location>
    <ligand>
        <name>Mg(2+)</name>
        <dbReference type="ChEBI" id="CHEBI:18420"/>
    </ligand>
</feature>
<comment type="similarity">
    <text evidence="7 8">Belongs to the PINc/VapC protein family.</text>
</comment>
<evidence type="ECO:0000256" key="4">
    <source>
        <dbReference type="ARBA" id="ARBA00022723"/>
    </source>
</evidence>
<feature type="binding site" evidence="8">
    <location>
        <position position="100"/>
    </location>
    <ligand>
        <name>Mg(2+)</name>
        <dbReference type="ChEBI" id="CHEBI:18420"/>
    </ligand>
</feature>
<dbReference type="GO" id="GO:0004519">
    <property type="term" value="F:endonuclease activity"/>
    <property type="evidence" value="ECO:0007669"/>
    <property type="project" value="UniProtKB-KW"/>
</dbReference>
<evidence type="ECO:0000313" key="10">
    <source>
        <dbReference type="EMBL" id="MBB6142236.1"/>
    </source>
</evidence>
<keyword evidence="11" id="KW-1185">Reference proteome</keyword>